<evidence type="ECO:0000313" key="4">
    <source>
        <dbReference type="Proteomes" id="UP000823561"/>
    </source>
</evidence>
<protein>
    <submittedName>
        <fullName evidence="3">Uncharacterized protein</fullName>
    </submittedName>
</protein>
<feature type="coiled-coil region" evidence="1">
    <location>
        <begin position="156"/>
        <end position="190"/>
    </location>
</feature>
<organism evidence="3 4">
    <name type="scientific">Alosa alosa</name>
    <name type="common">allis shad</name>
    <dbReference type="NCBI Taxonomy" id="278164"/>
    <lineage>
        <taxon>Eukaryota</taxon>
        <taxon>Metazoa</taxon>
        <taxon>Chordata</taxon>
        <taxon>Craniata</taxon>
        <taxon>Vertebrata</taxon>
        <taxon>Euteleostomi</taxon>
        <taxon>Actinopterygii</taxon>
        <taxon>Neopterygii</taxon>
        <taxon>Teleostei</taxon>
        <taxon>Clupei</taxon>
        <taxon>Clupeiformes</taxon>
        <taxon>Clupeoidei</taxon>
        <taxon>Clupeidae</taxon>
        <taxon>Alosa</taxon>
    </lineage>
</organism>
<feature type="non-terminal residue" evidence="3">
    <location>
        <position position="276"/>
    </location>
</feature>
<keyword evidence="1" id="KW-0175">Coiled coil</keyword>
<name>A0AAV6G1S9_9TELE</name>
<evidence type="ECO:0000256" key="2">
    <source>
        <dbReference type="SAM" id="MobiDB-lite"/>
    </source>
</evidence>
<sequence length="276" mass="32263">MAHQSTKRSVIQYNTENMPLSVKERSARYRQKLKENPVLREEKLAKRKESYHRRKQALNGRNPDHPSIKDVSAADAEKRREHWRETQKKFRKKQKQAKAVLDLTPDSFEAPPENIVNIPEPEPIPLQEVEQRPLSPTHVVNAPLASSTPERLPMRFKKLKKEKRDLNKQLAALQKQLSQTKQRCNTLNKLLKRSKKTRKAKEKVARSEMVLKAKQRKESVISFLCRDENSRLLPGKKDTITKNKVRTQRRVLTKTMKELHALYISEVDTKLCVLQT</sequence>
<accession>A0AAV6G1S9</accession>
<keyword evidence="4" id="KW-1185">Reference proteome</keyword>
<feature type="compositionally biased region" description="Basic and acidic residues" evidence="2">
    <location>
        <begin position="75"/>
        <end position="88"/>
    </location>
</feature>
<evidence type="ECO:0000313" key="3">
    <source>
        <dbReference type="EMBL" id="KAG5268584.1"/>
    </source>
</evidence>
<gene>
    <name evidence="3" type="ORF">AALO_G00214170</name>
</gene>
<proteinExistence type="predicted"/>
<dbReference type="AlphaFoldDB" id="A0AAV6G1S9"/>
<evidence type="ECO:0000256" key="1">
    <source>
        <dbReference type="SAM" id="Coils"/>
    </source>
</evidence>
<feature type="compositionally biased region" description="Basic and acidic residues" evidence="2">
    <location>
        <begin position="29"/>
        <end position="48"/>
    </location>
</feature>
<dbReference type="Proteomes" id="UP000823561">
    <property type="component" value="Chromosome 16"/>
</dbReference>
<feature type="region of interest" description="Disordered" evidence="2">
    <location>
        <begin position="29"/>
        <end position="98"/>
    </location>
</feature>
<reference evidence="3" key="1">
    <citation type="submission" date="2020-10" db="EMBL/GenBank/DDBJ databases">
        <title>Chromosome-scale genome assembly of the Allis shad, Alosa alosa.</title>
        <authorList>
            <person name="Margot Z."/>
            <person name="Christophe K."/>
            <person name="Cabau C."/>
            <person name="Louis A."/>
            <person name="Berthelot C."/>
            <person name="Parey E."/>
            <person name="Roest Crollius H."/>
            <person name="Montfort J."/>
            <person name="Robinson-Rechavi M."/>
            <person name="Bucao C."/>
            <person name="Bouchez O."/>
            <person name="Gislard M."/>
            <person name="Lluch J."/>
            <person name="Milhes M."/>
            <person name="Lampietro C."/>
            <person name="Lopez Roques C."/>
            <person name="Donnadieu C."/>
            <person name="Braasch I."/>
            <person name="Desvignes T."/>
            <person name="Postlethwait J."/>
            <person name="Bobe J."/>
            <person name="Guiguen Y."/>
        </authorList>
    </citation>
    <scope>NUCLEOTIDE SEQUENCE</scope>
    <source>
        <strain evidence="3">M-15738</strain>
        <tissue evidence="3">Blood</tissue>
    </source>
</reference>
<comment type="caution">
    <text evidence="3">The sequence shown here is derived from an EMBL/GenBank/DDBJ whole genome shotgun (WGS) entry which is preliminary data.</text>
</comment>
<dbReference type="EMBL" id="JADWDJ010000016">
    <property type="protein sequence ID" value="KAG5268584.1"/>
    <property type="molecule type" value="Genomic_DNA"/>
</dbReference>